<keyword evidence="1" id="KW-0479">Metal-binding</keyword>
<keyword evidence="3" id="KW-0411">Iron-sulfur</keyword>
<keyword evidence="6" id="KW-1185">Reference proteome</keyword>
<dbReference type="SUPFAM" id="SSF46548">
    <property type="entry name" value="alpha-helical ferredoxin"/>
    <property type="match status" value="1"/>
</dbReference>
<dbReference type="AlphaFoldDB" id="A0A498R7I2"/>
<proteinExistence type="predicted"/>
<evidence type="ECO:0000259" key="4">
    <source>
        <dbReference type="PROSITE" id="PS51379"/>
    </source>
</evidence>
<dbReference type="RefSeq" id="WP_122628122.1">
    <property type="nucleotide sequence ID" value="NZ_UPPP01000072.1"/>
</dbReference>
<dbReference type="PANTHER" id="PTHR42827:SF1">
    <property type="entry name" value="IRON-SULFUR CLUSTER-BINDING PROTEIN"/>
    <property type="match status" value="1"/>
</dbReference>
<dbReference type="InterPro" id="IPR017900">
    <property type="entry name" value="4Fe4S_Fe_S_CS"/>
</dbReference>
<keyword evidence="2" id="KW-0408">Iron</keyword>
<evidence type="ECO:0000256" key="1">
    <source>
        <dbReference type="ARBA" id="ARBA00022723"/>
    </source>
</evidence>
<evidence type="ECO:0000256" key="2">
    <source>
        <dbReference type="ARBA" id="ARBA00023004"/>
    </source>
</evidence>
<dbReference type="GO" id="GO:0051536">
    <property type="term" value="F:iron-sulfur cluster binding"/>
    <property type="evidence" value="ECO:0007669"/>
    <property type="project" value="UniProtKB-KW"/>
</dbReference>
<dbReference type="OrthoDB" id="9815745at2"/>
<organism evidence="5 6">
    <name type="scientific">Lucifera butyrica</name>
    <dbReference type="NCBI Taxonomy" id="1351585"/>
    <lineage>
        <taxon>Bacteria</taxon>
        <taxon>Bacillati</taxon>
        <taxon>Bacillota</taxon>
        <taxon>Negativicutes</taxon>
        <taxon>Veillonellales</taxon>
        <taxon>Veillonellaceae</taxon>
        <taxon>Lucifera</taxon>
    </lineage>
</organism>
<protein>
    <submittedName>
        <fullName evidence="5">Alpha-helical ferredoxin</fullName>
    </submittedName>
</protein>
<name>A0A498R7I2_9FIRM</name>
<dbReference type="PROSITE" id="PS00198">
    <property type="entry name" value="4FE4S_FER_1"/>
    <property type="match status" value="1"/>
</dbReference>
<dbReference type="Proteomes" id="UP000277811">
    <property type="component" value="Unassembled WGS sequence"/>
</dbReference>
<sequence length="220" mass="24576">MLNELVSELNIRGVNFVKVVDISMLSANENRGYGVALLIGVILGPSYIYRLSTENILDYSEFHEKEGNADKLAEWAANFITAHGYKAYAQSEKNHLLHGSYDETTKTTSLPHKTIAVLAGLGWIGKSNLLITQEYGSALCMSTVLTNAPLPTENRPIVISKCGECTVCQNICPEKCIRGLTWSVGMNRDLLVDVYHCRCCLKCLANCPWTQKYMQKYMKK</sequence>
<evidence type="ECO:0000256" key="3">
    <source>
        <dbReference type="ARBA" id="ARBA00023014"/>
    </source>
</evidence>
<evidence type="ECO:0000313" key="6">
    <source>
        <dbReference type="Proteomes" id="UP000277811"/>
    </source>
</evidence>
<dbReference type="PANTHER" id="PTHR42827">
    <property type="entry name" value="IRON-SULFUR CLUSTER-BINDING PROTEIN-RELATED"/>
    <property type="match status" value="1"/>
</dbReference>
<gene>
    <name evidence="5" type="ORF">LUCI_2423</name>
</gene>
<dbReference type="InterPro" id="IPR017896">
    <property type="entry name" value="4Fe4S_Fe-S-bd"/>
</dbReference>
<dbReference type="PROSITE" id="PS51379">
    <property type="entry name" value="4FE4S_FER_2"/>
    <property type="match status" value="1"/>
</dbReference>
<feature type="domain" description="4Fe-4S ferredoxin-type" evidence="4">
    <location>
        <begin position="154"/>
        <end position="183"/>
    </location>
</feature>
<dbReference type="EMBL" id="UPPP01000072">
    <property type="protein sequence ID" value="VBB07179.1"/>
    <property type="molecule type" value="Genomic_DNA"/>
</dbReference>
<dbReference type="GO" id="GO:0046872">
    <property type="term" value="F:metal ion binding"/>
    <property type="evidence" value="ECO:0007669"/>
    <property type="project" value="UniProtKB-KW"/>
</dbReference>
<reference evidence="5 6" key="1">
    <citation type="submission" date="2018-06" db="EMBL/GenBank/DDBJ databases">
        <authorList>
            <person name="Strepis N."/>
        </authorList>
    </citation>
    <scope>NUCLEOTIDE SEQUENCE [LARGE SCALE GENOMIC DNA]</scope>
    <source>
        <strain evidence="5">LUCI</strain>
    </source>
</reference>
<accession>A0A498R7I2</accession>
<evidence type="ECO:0000313" key="5">
    <source>
        <dbReference type="EMBL" id="VBB07179.1"/>
    </source>
</evidence>